<dbReference type="Pfam" id="PF09996">
    <property type="entry name" value="DUF2237"/>
    <property type="match status" value="1"/>
</dbReference>
<gene>
    <name evidence="2" type="primary">BQ5605_C025g10059</name>
    <name evidence="2" type="ORF">BQ5605_C025G10059</name>
</gene>
<evidence type="ECO:0000256" key="1">
    <source>
        <dbReference type="SAM" id="MobiDB-lite"/>
    </source>
</evidence>
<feature type="region of interest" description="Disordered" evidence="1">
    <location>
        <begin position="24"/>
        <end position="44"/>
    </location>
</feature>
<accession>A0A2X0MMG5</accession>
<dbReference type="Proteomes" id="UP000249464">
    <property type="component" value="Unassembled WGS sequence"/>
</dbReference>
<dbReference type="AlphaFoldDB" id="A0A2X0MMG5"/>
<evidence type="ECO:0000313" key="3">
    <source>
        <dbReference type="Proteomes" id="UP000249464"/>
    </source>
</evidence>
<dbReference type="PANTHER" id="PTHR37466">
    <property type="entry name" value="SLR1628 PROTEIN"/>
    <property type="match status" value="1"/>
</dbReference>
<dbReference type="PANTHER" id="PTHR37466:SF1">
    <property type="entry name" value="SLR1628 PROTEIN"/>
    <property type="match status" value="1"/>
</dbReference>
<dbReference type="EMBL" id="FQNC01000087">
    <property type="protein sequence ID" value="SGZ27119.1"/>
    <property type="molecule type" value="Genomic_DNA"/>
</dbReference>
<dbReference type="Gene3D" id="3.30.56.110">
    <property type="entry name" value="Protein of unknown function DUF2237"/>
    <property type="match status" value="1"/>
</dbReference>
<keyword evidence="3" id="KW-1185">Reference proteome</keyword>
<protein>
    <submittedName>
        <fullName evidence="2">BQ5605_C025g10059 protein</fullName>
    </submittedName>
</protein>
<dbReference type="STRING" id="796604.A0A2X0MMG5"/>
<dbReference type="InterPro" id="IPR018714">
    <property type="entry name" value="DUF2237"/>
</dbReference>
<sequence length="206" mass="22089">MRRLTNLTQHLALARPFATMANPGAFPTLNDQSSRDPYEGGDNDSALGALKGMIAPRVNVLGTALQPIPTTSLTNSTQPATGFFRTNYCDASPLDPGSHTIAALITPSFLTFSASKGNDLSSLFPRTGPSSLWEKANQVPGAPGACYWCLCASRWWEAVKASESHPEGEAIVPRVVVQSTHAKWAQAVSAADEEKRKMLEKYAIKG</sequence>
<reference evidence="2 3" key="1">
    <citation type="submission" date="2016-11" db="EMBL/GenBank/DDBJ databases">
        <authorList>
            <person name="Jaros S."/>
            <person name="Januszkiewicz K."/>
            <person name="Wedrychowicz H."/>
        </authorList>
    </citation>
    <scope>NUCLEOTIDE SEQUENCE [LARGE SCALE GENOMIC DNA]</scope>
</reference>
<proteinExistence type="predicted"/>
<organism evidence="2 3">
    <name type="scientific">Microbotryum silenes-dioicae</name>
    <dbReference type="NCBI Taxonomy" id="796604"/>
    <lineage>
        <taxon>Eukaryota</taxon>
        <taxon>Fungi</taxon>
        <taxon>Dikarya</taxon>
        <taxon>Basidiomycota</taxon>
        <taxon>Pucciniomycotina</taxon>
        <taxon>Microbotryomycetes</taxon>
        <taxon>Microbotryales</taxon>
        <taxon>Microbotryaceae</taxon>
        <taxon>Microbotryum</taxon>
    </lineage>
</organism>
<evidence type="ECO:0000313" key="2">
    <source>
        <dbReference type="EMBL" id="SGZ27119.1"/>
    </source>
</evidence>
<name>A0A2X0MMG5_9BASI</name>